<comment type="similarity">
    <text evidence="8">Belongs to the adenylyl cyclase class-4/guanylyl cyclase family.</text>
</comment>
<feature type="domain" description="Guanylate cyclase" evidence="12">
    <location>
        <begin position="599"/>
        <end position="726"/>
    </location>
</feature>
<evidence type="ECO:0000256" key="4">
    <source>
        <dbReference type="ARBA" id="ARBA00022989"/>
    </source>
</evidence>
<evidence type="ECO:0000256" key="5">
    <source>
        <dbReference type="ARBA" id="ARBA00023136"/>
    </source>
</evidence>
<dbReference type="PROSITE" id="PS50005">
    <property type="entry name" value="TPR"/>
    <property type="match status" value="1"/>
</dbReference>
<dbReference type="GO" id="GO:0009190">
    <property type="term" value="P:cyclic nucleotide biosynthetic process"/>
    <property type="evidence" value="ECO:0007669"/>
    <property type="project" value="InterPro"/>
</dbReference>
<evidence type="ECO:0000256" key="2">
    <source>
        <dbReference type="ARBA" id="ARBA00022692"/>
    </source>
</evidence>
<dbReference type="Gene3D" id="3.30.70.1230">
    <property type="entry name" value="Nucleotide cyclase"/>
    <property type="match status" value="1"/>
</dbReference>
<evidence type="ECO:0000256" key="1">
    <source>
        <dbReference type="ARBA" id="ARBA00004370"/>
    </source>
</evidence>
<comment type="caution">
    <text evidence="13">The sequence shown here is derived from an EMBL/GenBank/DDBJ whole genome shotgun (WGS) entry which is preliminary data.</text>
</comment>
<dbReference type="EMBL" id="RJUF01000195">
    <property type="protein sequence ID" value="MCP9766157.1"/>
    <property type="molecule type" value="Genomic_DNA"/>
</dbReference>
<feature type="signal peptide" evidence="11">
    <location>
        <begin position="1"/>
        <end position="18"/>
    </location>
</feature>
<evidence type="ECO:0000256" key="9">
    <source>
        <dbReference type="SAM" id="Coils"/>
    </source>
</evidence>
<dbReference type="InterPro" id="IPR029787">
    <property type="entry name" value="Nucleotide_cyclase"/>
</dbReference>
<feature type="coiled-coil region" evidence="9">
    <location>
        <begin position="500"/>
        <end position="531"/>
    </location>
</feature>
<evidence type="ECO:0000256" key="7">
    <source>
        <dbReference type="PROSITE-ProRule" id="PRU00339"/>
    </source>
</evidence>
<dbReference type="SUPFAM" id="SSF48452">
    <property type="entry name" value="TPR-like"/>
    <property type="match status" value="2"/>
</dbReference>
<dbReference type="AlphaFoldDB" id="A0AAE3H773"/>
<dbReference type="Pfam" id="PF00211">
    <property type="entry name" value="Guanylate_cyc"/>
    <property type="match status" value="1"/>
</dbReference>
<dbReference type="CDD" id="cd07302">
    <property type="entry name" value="CHD"/>
    <property type="match status" value="1"/>
</dbReference>
<dbReference type="InterPro" id="IPR018297">
    <property type="entry name" value="A/G_cyclase_CS"/>
</dbReference>
<dbReference type="InterPro" id="IPR050401">
    <property type="entry name" value="Cyclic_nucleotide_synthase"/>
</dbReference>
<dbReference type="PROSITE" id="PS00452">
    <property type="entry name" value="GUANYLATE_CYCLASE_1"/>
    <property type="match status" value="1"/>
</dbReference>
<dbReference type="PROSITE" id="PS50125">
    <property type="entry name" value="GUANYLATE_CYCLASE_2"/>
    <property type="match status" value="1"/>
</dbReference>
<gene>
    <name evidence="13" type="ORF">EGI31_24735</name>
</gene>
<evidence type="ECO:0000256" key="11">
    <source>
        <dbReference type="SAM" id="SignalP"/>
    </source>
</evidence>
<sequence>MKTRLTFIFLLHSLVILAQETPEILGLKSKLDTASTLKARTRIHYELYQKYFQIQKIDSSLRYIDYMLTENSESKDKEMLGSLNLGKAQLVMFKNRLDESYIYLQKAEKLFENTDNINQLATLNYLLGGYHIFKKETSKAEEYYQKNINAYNAGKKISKQLVLESFKGLFSSNFSQNNLKKTFEAVNKYIDFVKINFPDNLNDAYFILGIFYSGSNDYKKAISSFHKSLSLNKTKNAVFEAQTKTYLASSFVQLNQLDSAKFYLNGTKEFFEKSGNSTILALVYATNSQISEKEKIFDKAEQNILKAIDLVPEEDIQGYKKSFRNQLYLVNVSRLLEDSLSLKTDSKKREVLKEWLSKLEASSKTLEENLGAQYYLYKNFEKLSKGYEILENYDLALYYLKKSIESREIVYGQEKLREYSDYESEYQMKIEQSRIKLEEETKRLDLEKQIELKALKFEFEKKQALAKTEEEKKRLVLEEELKRKLILLKYEEKQKAITLKFNQEKEIAKINQEKKDALAKAEIENSKYEKNIWALGMALSLALLGFAGFSYFQKQKDNKKIALEKRKSDDLLLNILPHEVAEELKLNGESSARHYDEVSVLFTDFVNFTQKSEQLGVQKMLDELNVCFTEFDVIMEKYGLEKIKTIGDAYLAVSGLPTSSINHAQNAVNAGLEILEFINKKRSQNENSFEIRIGIHSGPVIAGIVGVKKFAYDIWGDTVNTAARMEQNGEKGKLNVSGSTYALIGEQFDCEYRGKIETKGKGALDMYFVKKSI</sequence>
<keyword evidence="9" id="KW-0175">Coiled coil</keyword>
<keyword evidence="6 8" id="KW-0456">Lyase</keyword>
<evidence type="ECO:0000313" key="14">
    <source>
        <dbReference type="Proteomes" id="UP001204144"/>
    </source>
</evidence>
<proteinExistence type="inferred from homology"/>
<dbReference type="SUPFAM" id="SSF55073">
    <property type="entry name" value="Nucleotide cyclase"/>
    <property type="match status" value="1"/>
</dbReference>
<keyword evidence="4 10" id="KW-1133">Transmembrane helix</keyword>
<feature type="chain" id="PRO_5042129791" description="Guanylate cyclase domain-containing protein" evidence="11">
    <location>
        <begin position="19"/>
        <end position="773"/>
    </location>
</feature>
<dbReference type="InterPro" id="IPR001054">
    <property type="entry name" value="A/G_cyclase"/>
</dbReference>
<keyword evidence="14" id="KW-1185">Reference proteome</keyword>
<dbReference type="GO" id="GO:0016020">
    <property type="term" value="C:membrane"/>
    <property type="evidence" value="ECO:0007669"/>
    <property type="project" value="UniProtKB-SubCell"/>
</dbReference>
<feature type="transmembrane region" description="Helical" evidence="10">
    <location>
        <begin position="532"/>
        <end position="552"/>
    </location>
</feature>
<evidence type="ECO:0000256" key="10">
    <source>
        <dbReference type="SAM" id="Phobius"/>
    </source>
</evidence>
<accession>A0AAE3H773</accession>
<dbReference type="Gene3D" id="1.25.40.10">
    <property type="entry name" value="Tetratricopeptide repeat domain"/>
    <property type="match status" value="2"/>
</dbReference>
<comment type="subcellular location">
    <subcellularLocation>
        <location evidence="1">Membrane</location>
    </subcellularLocation>
</comment>
<dbReference type="SMART" id="SM00028">
    <property type="entry name" value="TPR"/>
    <property type="match status" value="3"/>
</dbReference>
<keyword evidence="11" id="KW-0732">Signal</keyword>
<dbReference type="SMART" id="SM00044">
    <property type="entry name" value="CYCc"/>
    <property type="match status" value="1"/>
</dbReference>
<keyword evidence="5 10" id="KW-0472">Membrane</keyword>
<organism evidence="13 14">
    <name type="scientific">Lacihabitans soyangensis</name>
    <dbReference type="NCBI Taxonomy" id="869394"/>
    <lineage>
        <taxon>Bacteria</taxon>
        <taxon>Pseudomonadati</taxon>
        <taxon>Bacteroidota</taxon>
        <taxon>Cytophagia</taxon>
        <taxon>Cytophagales</taxon>
        <taxon>Leadbetterellaceae</taxon>
        <taxon>Lacihabitans</taxon>
    </lineage>
</organism>
<keyword evidence="7" id="KW-0802">TPR repeat</keyword>
<dbReference type="PANTHER" id="PTHR11920">
    <property type="entry name" value="GUANYLYL CYCLASE"/>
    <property type="match status" value="1"/>
</dbReference>
<dbReference type="InterPro" id="IPR019734">
    <property type="entry name" value="TPR_rpt"/>
</dbReference>
<name>A0AAE3H773_9BACT</name>
<dbReference type="Proteomes" id="UP001204144">
    <property type="component" value="Unassembled WGS sequence"/>
</dbReference>
<dbReference type="GO" id="GO:0004016">
    <property type="term" value="F:adenylate cyclase activity"/>
    <property type="evidence" value="ECO:0007669"/>
    <property type="project" value="UniProtKB-ARBA"/>
</dbReference>
<evidence type="ECO:0000256" key="8">
    <source>
        <dbReference type="RuleBase" id="RU000405"/>
    </source>
</evidence>
<dbReference type="GO" id="GO:0035556">
    <property type="term" value="P:intracellular signal transduction"/>
    <property type="evidence" value="ECO:0007669"/>
    <property type="project" value="InterPro"/>
</dbReference>
<keyword evidence="3" id="KW-0547">Nucleotide-binding</keyword>
<evidence type="ECO:0000259" key="12">
    <source>
        <dbReference type="PROSITE" id="PS50125"/>
    </source>
</evidence>
<protein>
    <recommendedName>
        <fullName evidence="12">Guanylate cyclase domain-containing protein</fullName>
    </recommendedName>
</protein>
<dbReference type="InterPro" id="IPR011990">
    <property type="entry name" value="TPR-like_helical_dom_sf"/>
</dbReference>
<evidence type="ECO:0000313" key="13">
    <source>
        <dbReference type="EMBL" id="MCP9766157.1"/>
    </source>
</evidence>
<evidence type="ECO:0000256" key="6">
    <source>
        <dbReference type="ARBA" id="ARBA00023239"/>
    </source>
</evidence>
<dbReference type="RefSeq" id="WP_255039865.1">
    <property type="nucleotide sequence ID" value="NZ_RJUF01000195.1"/>
</dbReference>
<evidence type="ECO:0000256" key="3">
    <source>
        <dbReference type="ARBA" id="ARBA00022741"/>
    </source>
</evidence>
<dbReference type="PANTHER" id="PTHR11920:SF335">
    <property type="entry name" value="GUANYLATE CYCLASE"/>
    <property type="match status" value="1"/>
</dbReference>
<feature type="repeat" description="TPR" evidence="7">
    <location>
        <begin position="202"/>
        <end position="235"/>
    </location>
</feature>
<keyword evidence="2 10" id="KW-0812">Transmembrane</keyword>
<reference evidence="13 14" key="1">
    <citation type="submission" date="2018-11" db="EMBL/GenBank/DDBJ databases">
        <title>Novel bacteria species description.</title>
        <authorList>
            <person name="Han J.-H."/>
        </authorList>
    </citation>
    <scope>NUCLEOTIDE SEQUENCE [LARGE SCALE GENOMIC DNA]</scope>
    <source>
        <strain evidence="13 14">KCTC23259</strain>
    </source>
</reference>
<dbReference type="GO" id="GO:0000166">
    <property type="term" value="F:nucleotide binding"/>
    <property type="evidence" value="ECO:0007669"/>
    <property type="project" value="UniProtKB-KW"/>
</dbReference>